<evidence type="ECO:0000256" key="3">
    <source>
        <dbReference type="ARBA" id="ARBA00022448"/>
    </source>
</evidence>
<dbReference type="Pfam" id="PF02705">
    <property type="entry name" value="K_trans"/>
    <property type="match status" value="1"/>
</dbReference>
<name>A0AAV1IJE7_9CHLO</name>
<dbReference type="Pfam" id="PF22776">
    <property type="entry name" value="K_trans_C"/>
    <property type="match status" value="1"/>
</dbReference>
<reference evidence="14 15" key="1">
    <citation type="submission" date="2023-10" db="EMBL/GenBank/DDBJ databases">
        <authorList>
            <person name="Maclean D."/>
            <person name="Macfadyen A."/>
        </authorList>
    </citation>
    <scope>NUCLEOTIDE SEQUENCE [LARGE SCALE GENOMIC DNA]</scope>
</reference>
<feature type="transmembrane region" description="Helical" evidence="10">
    <location>
        <begin position="549"/>
        <end position="568"/>
    </location>
</feature>
<evidence type="ECO:0000256" key="1">
    <source>
        <dbReference type="ARBA" id="ARBA00004141"/>
    </source>
</evidence>
<feature type="transmembrane region" description="Helical" evidence="10">
    <location>
        <begin position="519"/>
        <end position="537"/>
    </location>
</feature>
<feature type="domain" description="K+ potassium transporter integral membrane" evidence="12">
    <location>
        <begin position="68"/>
        <end position="587"/>
    </location>
</feature>
<keyword evidence="15" id="KW-1185">Reference proteome</keyword>
<keyword evidence="9 10" id="KW-0472">Membrane</keyword>
<evidence type="ECO:0000256" key="9">
    <source>
        <dbReference type="ARBA" id="ARBA00023136"/>
    </source>
</evidence>
<organism evidence="14 15">
    <name type="scientific">Coccomyxa viridis</name>
    <dbReference type="NCBI Taxonomy" id="1274662"/>
    <lineage>
        <taxon>Eukaryota</taxon>
        <taxon>Viridiplantae</taxon>
        <taxon>Chlorophyta</taxon>
        <taxon>core chlorophytes</taxon>
        <taxon>Trebouxiophyceae</taxon>
        <taxon>Trebouxiophyceae incertae sedis</taxon>
        <taxon>Coccomyxaceae</taxon>
        <taxon>Coccomyxa</taxon>
    </lineage>
</organism>
<feature type="transmembrane region" description="Helical" evidence="10">
    <location>
        <begin position="292"/>
        <end position="313"/>
    </location>
</feature>
<comment type="caution">
    <text evidence="14">The sequence shown here is derived from an EMBL/GenBank/DDBJ whole genome shotgun (WGS) entry which is preliminary data.</text>
</comment>
<keyword evidence="5 10" id="KW-0812">Transmembrane</keyword>
<feature type="domain" description="K+ potassium transporter C-terminal" evidence="13">
    <location>
        <begin position="625"/>
        <end position="704"/>
    </location>
</feature>
<evidence type="ECO:0000313" key="14">
    <source>
        <dbReference type="EMBL" id="CAK0787458.1"/>
    </source>
</evidence>
<evidence type="ECO:0000259" key="13">
    <source>
        <dbReference type="Pfam" id="PF22776"/>
    </source>
</evidence>
<dbReference type="AlphaFoldDB" id="A0AAV1IJE7"/>
<feature type="region of interest" description="Disordered" evidence="11">
    <location>
        <begin position="178"/>
        <end position="200"/>
    </location>
</feature>
<keyword evidence="6 10" id="KW-0630">Potassium</keyword>
<evidence type="ECO:0000256" key="7">
    <source>
        <dbReference type="ARBA" id="ARBA00022989"/>
    </source>
</evidence>
<feature type="transmembrane region" description="Helical" evidence="10">
    <location>
        <begin position="410"/>
        <end position="434"/>
    </location>
</feature>
<evidence type="ECO:0000256" key="2">
    <source>
        <dbReference type="ARBA" id="ARBA00008440"/>
    </source>
</evidence>
<proteinExistence type="inferred from homology"/>
<dbReference type="PANTHER" id="PTHR30540">
    <property type="entry name" value="OSMOTIC STRESS POTASSIUM TRANSPORTER"/>
    <property type="match status" value="1"/>
</dbReference>
<feature type="transmembrane region" description="Helical" evidence="10">
    <location>
        <begin position="104"/>
        <end position="125"/>
    </location>
</feature>
<comment type="caution">
    <text evidence="10">Lacks conserved residue(s) required for the propagation of feature annotation.</text>
</comment>
<dbReference type="InterPro" id="IPR003855">
    <property type="entry name" value="K+_transporter"/>
</dbReference>
<dbReference type="InterPro" id="IPR053952">
    <property type="entry name" value="K_trans_C"/>
</dbReference>
<evidence type="ECO:0000256" key="8">
    <source>
        <dbReference type="ARBA" id="ARBA00023065"/>
    </source>
</evidence>
<comment type="similarity">
    <text evidence="2 10">Belongs to the HAK/KUP transporter (TC 2.A.72.3) family.</text>
</comment>
<feature type="region of interest" description="Disordered" evidence="11">
    <location>
        <begin position="736"/>
        <end position="775"/>
    </location>
</feature>
<keyword evidence="3" id="KW-0813">Transport</keyword>
<feature type="transmembrane region" description="Helical" evidence="10">
    <location>
        <begin position="61"/>
        <end position="84"/>
    </location>
</feature>
<evidence type="ECO:0000313" key="15">
    <source>
        <dbReference type="Proteomes" id="UP001314263"/>
    </source>
</evidence>
<dbReference type="InterPro" id="IPR053951">
    <property type="entry name" value="K_trans_N"/>
</dbReference>
<dbReference type="Proteomes" id="UP001314263">
    <property type="component" value="Unassembled WGS sequence"/>
</dbReference>
<evidence type="ECO:0000256" key="5">
    <source>
        <dbReference type="ARBA" id="ARBA00022692"/>
    </source>
</evidence>
<keyword evidence="7 10" id="KW-1133">Transmembrane helix</keyword>
<evidence type="ECO:0000256" key="10">
    <source>
        <dbReference type="RuleBase" id="RU321113"/>
    </source>
</evidence>
<accession>A0AAV1IJE7</accession>
<evidence type="ECO:0000256" key="11">
    <source>
        <dbReference type="SAM" id="MobiDB-lite"/>
    </source>
</evidence>
<dbReference type="EMBL" id="CAUYUE010000017">
    <property type="protein sequence ID" value="CAK0787458.1"/>
    <property type="molecule type" value="Genomic_DNA"/>
</dbReference>
<dbReference type="GO" id="GO:0016020">
    <property type="term" value="C:membrane"/>
    <property type="evidence" value="ECO:0007669"/>
    <property type="project" value="UniProtKB-SubCell"/>
</dbReference>
<feature type="compositionally biased region" description="Polar residues" evidence="11">
    <location>
        <begin position="764"/>
        <end position="775"/>
    </location>
</feature>
<keyword evidence="8 10" id="KW-0406">Ion transport</keyword>
<feature type="transmembrane region" description="Helical" evidence="10">
    <location>
        <begin position="491"/>
        <end position="512"/>
    </location>
</feature>
<dbReference type="PANTHER" id="PTHR30540:SF83">
    <property type="entry name" value="K+ POTASSIUM TRANSPORTER"/>
    <property type="match status" value="1"/>
</dbReference>
<evidence type="ECO:0000256" key="4">
    <source>
        <dbReference type="ARBA" id="ARBA00022538"/>
    </source>
</evidence>
<feature type="transmembrane region" description="Helical" evidence="10">
    <location>
        <begin position="266"/>
        <end position="286"/>
    </location>
</feature>
<evidence type="ECO:0000256" key="6">
    <source>
        <dbReference type="ARBA" id="ARBA00022958"/>
    </source>
</evidence>
<sequence>MPPLHRSNTDGPRRHVLPKKASFKSKGSILSHVTSGTWEEDADIENPHDAEEARKSPRERWLGLLLLSFQTIGVVYGDIGTSPLYVVQSTFNIGSGADPSEEDILGVISLIIWTLTALLVFKYCLIVLRADDNGQGGAFALFSLLKRQAELGKKSKLLSSERSLSQYTIGRGSTRLTERLTSRKRASTAPSGALSPLAEEPPAKLNDWRQRFVEGRFLQIVIRTLCVLGVGMIMGDGVLTPAISVVSAIEGLGNIPGGGGNIPRKYIVIIAIVIIILLFMAQQFGTGVVGSAFSPVILIWFIFNTVIGLYNIITYRPDIFKAFGPNYWFAFFLRNGRGGWDKLGGVVLCVTGTEALFADMGHFNRPSIQLSTLALVYPALMITYLGQGSYLLAKPSSWSAMFWNSLPGPVFWPMFVVATLAAIIASQAMISAVFQIVKQAIVQGFFPRFHVYHTSRKHAGQVYIPFMNYLLMALCLIITGAFQTSDNIGRAYGLAVLADMLITTHFMTLVMLTIWRLPLVLVVAFYFVFTPIEATYWSSTLEKVPTGGWFSIMMSVIYASIMLLWFWGTSKRKAFYARKNIKLTNFLALMDAGDGKGKDHQNSMTIAQQNIALRASSTKLKRVRGVGLYYGEEIHGVPPVLLQMVSRTPVLYEVNIFVTNRFVPIPEVMEAERLLVEQLGVSGFYHVIARYGYMERVRQDESFVRELLSRVLHLLYKTLQERASKMPSLVKDLGLPTGSEIPPTHDPSFTDAFAKSPEGGASENGHSSPAGNNGDVQLTVREMLDVPSDSRAVDLPAQDRDAFADAGVLEQRRSVQPGDRAPPQPLVRTLEEVAEKLGTAPADIQAKYHRASIVADEIRIVKHAAAQHNVVFVLGHAHAVLPKDTKIWQLPRRLILEMPYKMMADFFQETADSVFGVPSAHLLEIGLPYTLQHI</sequence>
<feature type="transmembrane region" description="Helical" evidence="10">
    <location>
        <begin position="466"/>
        <end position="485"/>
    </location>
</feature>
<dbReference type="GO" id="GO:0015079">
    <property type="term" value="F:potassium ion transmembrane transporter activity"/>
    <property type="evidence" value="ECO:0007669"/>
    <property type="project" value="UniProtKB-UniRule"/>
</dbReference>
<comment type="function">
    <text evidence="10">Potassium transporter.</text>
</comment>
<comment type="subcellular location">
    <subcellularLocation>
        <location evidence="1 10">Membrane</location>
        <topology evidence="1 10">Multi-pass membrane protein</topology>
    </subcellularLocation>
</comment>
<dbReference type="NCBIfam" id="TIGR00794">
    <property type="entry name" value="kup"/>
    <property type="match status" value="1"/>
</dbReference>
<protein>
    <recommendedName>
        <fullName evidence="10">Potassium transporter</fullName>
    </recommendedName>
</protein>
<keyword evidence="4 10" id="KW-0633">Potassium transport</keyword>
<evidence type="ECO:0000259" key="12">
    <source>
        <dbReference type="Pfam" id="PF02705"/>
    </source>
</evidence>
<feature type="transmembrane region" description="Helical" evidence="10">
    <location>
        <begin position="370"/>
        <end position="390"/>
    </location>
</feature>
<gene>
    <name evidence="14" type="ORF">CVIRNUC_010678</name>
</gene>